<organism evidence="1 2">
    <name type="scientific">Heterotrigona itama</name>
    <dbReference type="NCBI Taxonomy" id="395501"/>
    <lineage>
        <taxon>Eukaryota</taxon>
        <taxon>Metazoa</taxon>
        <taxon>Ecdysozoa</taxon>
        <taxon>Arthropoda</taxon>
        <taxon>Hexapoda</taxon>
        <taxon>Insecta</taxon>
        <taxon>Pterygota</taxon>
        <taxon>Neoptera</taxon>
        <taxon>Endopterygota</taxon>
        <taxon>Hymenoptera</taxon>
        <taxon>Apocrita</taxon>
        <taxon>Aculeata</taxon>
        <taxon>Apoidea</taxon>
        <taxon>Anthophila</taxon>
        <taxon>Apidae</taxon>
        <taxon>Heterotrigona</taxon>
    </lineage>
</organism>
<accession>A0A6V7H2S3</accession>
<keyword evidence="2" id="KW-1185">Reference proteome</keyword>
<gene>
    <name evidence="1" type="ORF">MHI_LOCUS375333</name>
</gene>
<dbReference type="Proteomes" id="UP000752696">
    <property type="component" value="Unassembled WGS sequence"/>
</dbReference>
<dbReference type="AlphaFoldDB" id="A0A6V7H2S3"/>
<reference evidence="1" key="1">
    <citation type="submission" date="2020-07" db="EMBL/GenBank/DDBJ databases">
        <authorList>
            <person name="Nazaruddin N."/>
        </authorList>
    </citation>
    <scope>NUCLEOTIDE SEQUENCE</scope>
</reference>
<protein>
    <submittedName>
        <fullName evidence="1">Uncharacterized protein</fullName>
    </submittedName>
</protein>
<evidence type="ECO:0000313" key="2">
    <source>
        <dbReference type="Proteomes" id="UP000752696"/>
    </source>
</evidence>
<comment type="caution">
    <text evidence="1">The sequence shown here is derived from an EMBL/GenBank/DDBJ whole genome shotgun (WGS) entry which is preliminary data.</text>
</comment>
<evidence type="ECO:0000313" key="1">
    <source>
        <dbReference type="EMBL" id="CAD1473398.1"/>
    </source>
</evidence>
<name>A0A6V7H2S3_9HYME</name>
<dbReference type="EMBL" id="CAJDYZ010006443">
    <property type="protein sequence ID" value="CAD1473398.1"/>
    <property type="molecule type" value="Genomic_DNA"/>
</dbReference>
<proteinExistence type="predicted"/>
<sequence length="136" mass="15609">MIGQDLRYKKRFVPPLRPVERRYPFLRVRERTVIIDDGGRRFLQLAPVPNYQRKGFGGPFFWPGRRDCSLEHYRAPTPPVFHCHGKISGKQAASLYHAPLYPPPPCSRFCPLGNDECLTTLSARHREAPAKPGSIR</sequence>
<feature type="non-terminal residue" evidence="1">
    <location>
        <position position="1"/>
    </location>
</feature>